<gene>
    <name evidence="1" type="ORF">Ae201684_010110</name>
</gene>
<evidence type="ECO:0000313" key="1">
    <source>
        <dbReference type="EMBL" id="KAF0732779.1"/>
    </source>
</evidence>
<reference evidence="1 2" key="1">
    <citation type="submission" date="2019-07" db="EMBL/GenBank/DDBJ databases">
        <title>Genomics analysis of Aphanomyces spp. identifies a new class of oomycete effector associated with host adaptation.</title>
        <authorList>
            <person name="Gaulin E."/>
        </authorList>
    </citation>
    <scope>NUCLEOTIDE SEQUENCE [LARGE SCALE GENOMIC DNA]</scope>
    <source>
        <strain evidence="1 2">ATCC 201684</strain>
    </source>
</reference>
<proteinExistence type="predicted"/>
<protein>
    <submittedName>
        <fullName evidence="1">Uncharacterized protein</fullName>
    </submittedName>
</protein>
<dbReference type="EMBL" id="VJMJ01000128">
    <property type="protein sequence ID" value="KAF0732779.1"/>
    <property type="molecule type" value="Genomic_DNA"/>
</dbReference>
<sequence length="128" mass="14284">MRFMATNLPLFQRGFELVKKVNKVARLFSRLGVPALSDDTLETIKAFMDVPPSSVHKFNVIQDALGEPFNKGIQGARGPALRELENFFQEKDPAKSYGGLWRVMTENGQVVWTQDKAAIDACKAPSRS</sequence>
<accession>A0A6G0WZ26</accession>
<keyword evidence="2" id="KW-1185">Reference proteome</keyword>
<dbReference type="AlphaFoldDB" id="A0A6G0WZ26"/>
<dbReference type="VEuPathDB" id="FungiDB:AeMF1_003562"/>
<evidence type="ECO:0000313" key="2">
    <source>
        <dbReference type="Proteomes" id="UP000481153"/>
    </source>
</evidence>
<name>A0A6G0WZ26_9STRA</name>
<organism evidence="1 2">
    <name type="scientific">Aphanomyces euteiches</name>
    <dbReference type="NCBI Taxonomy" id="100861"/>
    <lineage>
        <taxon>Eukaryota</taxon>
        <taxon>Sar</taxon>
        <taxon>Stramenopiles</taxon>
        <taxon>Oomycota</taxon>
        <taxon>Saprolegniomycetes</taxon>
        <taxon>Saprolegniales</taxon>
        <taxon>Verrucalvaceae</taxon>
        <taxon>Aphanomyces</taxon>
    </lineage>
</organism>
<comment type="caution">
    <text evidence="1">The sequence shown here is derived from an EMBL/GenBank/DDBJ whole genome shotgun (WGS) entry which is preliminary data.</text>
</comment>
<dbReference type="Proteomes" id="UP000481153">
    <property type="component" value="Unassembled WGS sequence"/>
</dbReference>